<reference evidence="10" key="1">
    <citation type="submission" date="2022-12" db="EMBL/GenBank/DDBJ databases">
        <authorList>
            <person name="Alioto T."/>
            <person name="Alioto T."/>
            <person name="Gomez Garrido J."/>
        </authorList>
    </citation>
    <scope>NUCLEOTIDE SEQUENCE</scope>
</reference>
<evidence type="ECO:0000256" key="1">
    <source>
        <dbReference type="ARBA" id="ARBA00004389"/>
    </source>
</evidence>
<gene>
    <name evidence="10" type="ORF">PODLI_1B034179</name>
</gene>
<feature type="compositionally biased region" description="Basic residues" evidence="7">
    <location>
        <begin position="161"/>
        <end position="171"/>
    </location>
</feature>
<protein>
    <submittedName>
        <fullName evidence="10">Kinectin 1</fullName>
    </submittedName>
</protein>
<dbReference type="EMBL" id="OX395126">
    <property type="protein sequence ID" value="CAI5764782.1"/>
    <property type="molecule type" value="Genomic_DNA"/>
</dbReference>
<dbReference type="GO" id="GO:0015031">
    <property type="term" value="P:protein transport"/>
    <property type="evidence" value="ECO:0007669"/>
    <property type="project" value="InterPro"/>
</dbReference>
<dbReference type="PANTHER" id="PTHR18864">
    <property type="entry name" value="KINECTIN"/>
    <property type="match status" value="1"/>
</dbReference>
<dbReference type="InterPro" id="IPR024854">
    <property type="entry name" value="Kinectin"/>
</dbReference>
<feature type="coiled-coil region" evidence="6">
    <location>
        <begin position="403"/>
        <end position="505"/>
    </location>
</feature>
<keyword evidence="5 8" id="KW-0472">Membrane</keyword>
<dbReference type="Proteomes" id="UP001178461">
    <property type="component" value="Chromosome 1"/>
</dbReference>
<feature type="domain" description="Ribosome receptor lysine/proline rich" evidence="9">
    <location>
        <begin position="29"/>
        <end position="146"/>
    </location>
</feature>
<accession>A0AA35NY80</accession>
<feature type="compositionally biased region" description="Basic and acidic residues" evidence="7">
    <location>
        <begin position="73"/>
        <end position="86"/>
    </location>
</feature>
<evidence type="ECO:0000256" key="7">
    <source>
        <dbReference type="SAM" id="MobiDB-lite"/>
    </source>
</evidence>
<dbReference type="GO" id="GO:0019894">
    <property type="term" value="F:kinesin binding"/>
    <property type="evidence" value="ECO:0007669"/>
    <property type="project" value="InterPro"/>
</dbReference>
<evidence type="ECO:0000256" key="2">
    <source>
        <dbReference type="ARBA" id="ARBA00022692"/>
    </source>
</evidence>
<keyword evidence="6" id="KW-0175">Coiled coil</keyword>
<feature type="coiled-coil region" evidence="6">
    <location>
        <begin position="555"/>
        <end position="1024"/>
    </location>
</feature>
<dbReference type="Pfam" id="PF05104">
    <property type="entry name" value="Rib_recp_KP_reg"/>
    <property type="match status" value="1"/>
</dbReference>
<dbReference type="InterPro" id="IPR007794">
    <property type="entry name" value="Rib_rcpt_KP"/>
</dbReference>
<evidence type="ECO:0000256" key="3">
    <source>
        <dbReference type="ARBA" id="ARBA00022824"/>
    </source>
</evidence>
<feature type="transmembrane region" description="Helical" evidence="8">
    <location>
        <begin position="7"/>
        <end position="29"/>
    </location>
</feature>
<feature type="compositionally biased region" description="Basic and acidic residues" evidence="7">
    <location>
        <begin position="40"/>
        <end position="56"/>
    </location>
</feature>
<sequence>MEFYESTYFIVLVPSVVIAVIFLFFWLFMKETLYDEALAKQKRDQKFPPAKADKKKAEKKKSKKKEAQNGNLHESDSESAPRDFKLSDALGAEEEPIPTAPLGVTEAPSGLRERKKKEKKRKGSPEEQAPKDPDSSKSGGKKVEPVPVTKQPTPPSDGAGSKKKAGQKKQKNGIDDQDAKTDSFLSPTKKQDPLLLHHEIKQESVSGKKKVSAKKQKTDNVMTLVDEPLIHATTYIPLMDNADQNLAGEKREAADLVKQDGIEALQKSNSKKLKNETDKENAEVKFKDFLLAMKNMIFTEEEALSVVELLKEKSNVIQDVLQKASKGDSAAALHQLQEKDKLLAAVKEEAATAKEQCKQLSQELVSEKERSSLVAAKLREKIGTLEKDHGVFQNKIHVGYQENQQMKMKFQQVREQMEAEINRLKQENGILRDAVSTSTNQMESKQSSELNKLRQDCARLVNELTEKNNKLQQEELLKKNTEQAVNQLKAQLQEAERRWEEMQSYLRKRTAEHEAAQQDVQNKIVAKDNEIQSLHSKLTDTMVSKQQLEQRMMQLMDAEQKRATAEDSIQRQLQELMEQNEALKAQLQKFHSQMAVQSSASALAEELHKVIAEKDKQINQAEDSLANERIKLTSKEEDLMVVQNMNMSLKAEVQKLQALTNEQAAAAHELERMQKSTQARDEKIRALEEQLQGHHAKASSAKEELQVLKDQNKALQLEVQKLQALLSEQTNKDLLEQMERSMTDKDDKIKTVEELLEAGLIEMANKEDELKALRTENASLKSEVENLQRVQTEQVSFATLVEELQRVISEKDGKIKSVEELLQAEVLKVATKEKTVQISAAQEVRDLQNLLKRKEEQVTSMEVSLREKESEIAKKGEWLQGQQDTLQHLNNKVKELEQLNSQQVSASSSIKDLEALLKMKQEEMQKMEILLDERGKEVSHQRKELQVVQEENRLLRAQIQEIKQENGEQESLAIRNEQLLQLITGKEGEIASLQKELGSLKHAVEQQRQKNNDLREKNWKAMEALASTEKLLQDKVNKTAKERQQYVEAVEAETRSTLQKLFPIVSLPSTLSHSDWMRGFEKAVREHTKDTSRPEEIKAMEQKLKEAEEMHVMLQQECEKYKVVLAETEGILQRLQRSVEEEESKWKIKIEELQKELQQMRSSVAPLEQAVERLKEEVKEVDSLKKEREHLEHELEKAEIERSTYVSEVRELKDLLTELQKKLDDSYSEAVRQNEELNLLKTQLNETLSKLKIDQSERQKLAVDLPKAQESLVTLEREIGKAAGDTNVIENSDVSSQTAGPDKSLNVAMSQDVAHLKKLLASVSQLLAKGKEHYQLLE</sequence>
<evidence type="ECO:0000256" key="5">
    <source>
        <dbReference type="ARBA" id="ARBA00023136"/>
    </source>
</evidence>
<keyword evidence="11" id="KW-1185">Reference proteome</keyword>
<dbReference type="GO" id="GO:0005789">
    <property type="term" value="C:endoplasmic reticulum membrane"/>
    <property type="evidence" value="ECO:0007669"/>
    <property type="project" value="UniProtKB-SubCell"/>
</dbReference>
<evidence type="ECO:0000259" key="9">
    <source>
        <dbReference type="Pfam" id="PF05104"/>
    </source>
</evidence>
<name>A0AA35NY80_9SAUR</name>
<evidence type="ECO:0000256" key="8">
    <source>
        <dbReference type="SAM" id="Phobius"/>
    </source>
</evidence>
<feature type="region of interest" description="Disordered" evidence="7">
    <location>
        <begin position="40"/>
        <end position="214"/>
    </location>
</feature>
<proteinExistence type="predicted"/>
<organism evidence="10 11">
    <name type="scientific">Podarcis lilfordi</name>
    <name type="common">Lilford's wall lizard</name>
    <dbReference type="NCBI Taxonomy" id="74358"/>
    <lineage>
        <taxon>Eukaryota</taxon>
        <taxon>Metazoa</taxon>
        <taxon>Chordata</taxon>
        <taxon>Craniata</taxon>
        <taxon>Vertebrata</taxon>
        <taxon>Euteleostomi</taxon>
        <taxon>Lepidosauria</taxon>
        <taxon>Squamata</taxon>
        <taxon>Bifurcata</taxon>
        <taxon>Unidentata</taxon>
        <taxon>Episquamata</taxon>
        <taxon>Laterata</taxon>
        <taxon>Lacertibaenia</taxon>
        <taxon>Lacertidae</taxon>
        <taxon>Podarcis</taxon>
    </lineage>
</organism>
<keyword evidence="4 8" id="KW-1133">Transmembrane helix</keyword>
<feature type="compositionally biased region" description="Basic and acidic residues" evidence="7">
    <location>
        <begin position="189"/>
        <end position="202"/>
    </location>
</feature>
<evidence type="ECO:0000313" key="11">
    <source>
        <dbReference type="Proteomes" id="UP001178461"/>
    </source>
</evidence>
<evidence type="ECO:0000256" key="4">
    <source>
        <dbReference type="ARBA" id="ARBA00022989"/>
    </source>
</evidence>
<dbReference type="PANTHER" id="PTHR18864:SF1">
    <property type="entry name" value="KINECTIN"/>
    <property type="match status" value="1"/>
</dbReference>
<evidence type="ECO:0000256" key="6">
    <source>
        <dbReference type="SAM" id="Coils"/>
    </source>
</evidence>
<feature type="compositionally biased region" description="Basic and acidic residues" evidence="7">
    <location>
        <begin position="172"/>
        <end position="181"/>
    </location>
</feature>
<feature type="compositionally biased region" description="Basic residues" evidence="7">
    <location>
        <begin position="113"/>
        <end position="122"/>
    </location>
</feature>
<comment type="subcellular location">
    <subcellularLocation>
        <location evidence="1">Endoplasmic reticulum membrane</location>
        <topology evidence="1">Single-pass membrane protein</topology>
    </subcellularLocation>
</comment>
<keyword evidence="3" id="KW-0256">Endoplasmic reticulum</keyword>
<feature type="compositionally biased region" description="Basic and acidic residues" evidence="7">
    <location>
        <begin position="123"/>
        <end position="135"/>
    </location>
</feature>
<evidence type="ECO:0000313" key="10">
    <source>
        <dbReference type="EMBL" id="CAI5764782.1"/>
    </source>
</evidence>
<keyword evidence="2 8" id="KW-0812">Transmembrane</keyword>
<feature type="coiled-coil region" evidence="6">
    <location>
        <begin position="1097"/>
        <end position="1254"/>
    </location>
</feature>
<feature type="coiled-coil region" evidence="6">
    <location>
        <begin position="336"/>
        <end position="370"/>
    </location>
</feature>
<dbReference type="GO" id="GO:0007018">
    <property type="term" value="P:microtubule-based movement"/>
    <property type="evidence" value="ECO:0007669"/>
    <property type="project" value="InterPro"/>
</dbReference>